<evidence type="ECO:0000256" key="1">
    <source>
        <dbReference type="SAM" id="MobiDB-lite"/>
    </source>
</evidence>
<organism evidence="2 3">
    <name type="scientific">Planoprotostelium fungivorum</name>
    <dbReference type="NCBI Taxonomy" id="1890364"/>
    <lineage>
        <taxon>Eukaryota</taxon>
        <taxon>Amoebozoa</taxon>
        <taxon>Evosea</taxon>
        <taxon>Variosea</taxon>
        <taxon>Cavosteliida</taxon>
        <taxon>Cavosteliaceae</taxon>
        <taxon>Planoprotostelium</taxon>
    </lineage>
</organism>
<accession>A0A2P6NYQ4</accession>
<protein>
    <submittedName>
        <fullName evidence="2">Uncharacterized protein</fullName>
    </submittedName>
</protein>
<proteinExistence type="predicted"/>
<evidence type="ECO:0000313" key="3">
    <source>
        <dbReference type="Proteomes" id="UP000241769"/>
    </source>
</evidence>
<name>A0A2P6NYQ4_9EUKA</name>
<dbReference type="InParanoid" id="A0A2P6NYQ4"/>
<sequence>MERLHPFYHPFPLSSTPDKPIGPNRSDSNGRDECPASATSGTKEGVPDNEAEA</sequence>
<evidence type="ECO:0000313" key="2">
    <source>
        <dbReference type="EMBL" id="PRP89048.1"/>
    </source>
</evidence>
<comment type="caution">
    <text evidence="2">The sequence shown here is derived from an EMBL/GenBank/DDBJ whole genome shotgun (WGS) entry which is preliminary data.</text>
</comment>
<dbReference type="EMBL" id="MDYQ01000006">
    <property type="protein sequence ID" value="PRP89048.1"/>
    <property type="molecule type" value="Genomic_DNA"/>
</dbReference>
<dbReference type="Proteomes" id="UP000241769">
    <property type="component" value="Unassembled WGS sequence"/>
</dbReference>
<reference evidence="2 3" key="1">
    <citation type="journal article" date="2018" name="Genome Biol. Evol.">
        <title>Multiple Roots of Fruiting Body Formation in Amoebozoa.</title>
        <authorList>
            <person name="Hillmann F."/>
            <person name="Forbes G."/>
            <person name="Novohradska S."/>
            <person name="Ferling I."/>
            <person name="Riege K."/>
            <person name="Groth M."/>
            <person name="Westermann M."/>
            <person name="Marz M."/>
            <person name="Spaller T."/>
            <person name="Winckler T."/>
            <person name="Schaap P."/>
            <person name="Glockner G."/>
        </authorList>
    </citation>
    <scope>NUCLEOTIDE SEQUENCE [LARGE SCALE GENOMIC DNA]</scope>
    <source>
        <strain evidence="2 3">Jena</strain>
    </source>
</reference>
<feature type="region of interest" description="Disordered" evidence="1">
    <location>
        <begin position="1"/>
        <end position="53"/>
    </location>
</feature>
<keyword evidence="3" id="KW-1185">Reference proteome</keyword>
<gene>
    <name evidence="2" type="ORF">PROFUN_02326</name>
</gene>
<dbReference type="AlphaFoldDB" id="A0A2P6NYQ4"/>